<gene>
    <name evidence="3" type="ORF">N0V89_010050</name>
</gene>
<keyword evidence="2" id="KW-1133">Transmembrane helix</keyword>
<dbReference type="RefSeq" id="XP_056068060.1">
    <property type="nucleotide sequence ID" value="XM_056218795.1"/>
</dbReference>
<dbReference type="OrthoDB" id="3782369at2759"/>
<comment type="caution">
    <text evidence="3">The sequence shown here is derived from an EMBL/GenBank/DDBJ whole genome shotgun (WGS) entry which is preliminary data.</text>
</comment>
<dbReference type="AlphaFoldDB" id="A0A9W9C760"/>
<dbReference type="Proteomes" id="UP001140513">
    <property type="component" value="Unassembled WGS sequence"/>
</dbReference>
<dbReference type="EMBL" id="JAPEUX010000007">
    <property type="protein sequence ID" value="KAJ4348672.1"/>
    <property type="molecule type" value="Genomic_DNA"/>
</dbReference>
<keyword evidence="2" id="KW-0812">Transmembrane</keyword>
<keyword evidence="4" id="KW-1185">Reference proteome</keyword>
<evidence type="ECO:0000313" key="3">
    <source>
        <dbReference type="EMBL" id="KAJ4348672.1"/>
    </source>
</evidence>
<proteinExistence type="predicted"/>
<name>A0A9W9C760_9PLEO</name>
<feature type="transmembrane region" description="Helical" evidence="2">
    <location>
        <begin position="34"/>
        <end position="57"/>
    </location>
</feature>
<reference evidence="3" key="1">
    <citation type="submission" date="2022-10" db="EMBL/GenBank/DDBJ databases">
        <title>Tapping the CABI collections for fungal endophytes: first genome assemblies for Collariella, Neodidymelliopsis, Ascochyta clinopodiicola, Didymella pomorum, Didymosphaeria variabile, Neocosmospora piperis and Neocucurbitaria cava.</title>
        <authorList>
            <person name="Hill R."/>
        </authorList>
    </citation>
    <scope>NUCLEOTIDE SEQUENCE</scope>
    <source>
        <strain evidence="3">IMI 356815</strain>
    </source>
</reference>
<evidence type="ECO:0000313" key="4">
    <source>
        <dbReference type="Proteomes" id="UP001140513"/>
    </source>
</evidence>
<organism evidence="3 4">
    <name type="scientific">Didymosphaeria variabile</name>
    <dbReference type="NCBI Taxonomy" id="1932322"/>
    <lineage>
        <taxon>Eukaryota</taxon>
        <taxon>Fungi</taxon>
        <taxon>Dikarya</taxon>
        <taxon>Ascomycota</taxon>
        <taxon>Pezizomycotina</taxon>
        <taxon>Dothideomycetes</taxon>
        <taxon>Pleosporomycetidae</taxon>
        <taxon>Pleosporales</taxon>
        <taxon>Massarineae</taxon>
        <taxon>Didymosphaeriaceae</taxon>
        <taxon>Didymosphaeria</taxon>
    </lineage>
</organism>
<protein>
    <submittedName>
        <fullName evidence="3">Uncharacterized protein</fullName>
    </submittedName>
</protein>
<dbReference type="GeneID" id="80913580"/>
<accession>A0A9W9C760</accession>
<keyword evidence="2" id="KW-0472">Membrane</keyword>
<feature type="region of interest" description="Disordered" evidence="1">
    <location>
        <begin position="83"/>
        <end position="122"/>
    </location>
</feature>
<evidence type="ECO:0000256" key="1">
    <source>
        <dbReference type="SAM" id="MobiDB-lite"/>
    </source>
</evidence>
<feature type="compositionally biased region" description="Basic and acidic residues" evidence="1">
    <location>
        <begin position="109"/>
        <end position="122"/>
    </location>
</feature>
<sequence>MYRDKLAFELFIEKMWNAIGISITELVNDTWLEVLILDLVGQLAIVVVIASILALCVGRVDFIGNVFASTGLRNFAPSHGAPIQGSGGGANGGNTSDDIYQGDAADHDDDPHDGHNKEGAKLTNWHREVHLTSTPTKAPSIVPRAQPQQDSSMLVEHDVNTLDLLKYQTPLRQTGHATNEGDTDTIRKRKEQLDRLRMWS</sequence>
<feature type="compositionally biased region" description="Low complexity" evidence="1">
    <location>
        <begin position="93"/>
        <end position="103"/>
    </location>
</feature>
<evidence type="ECO:0000256" key="2">
    <source>
        <dbReference type="SAM" id="Phobius"/>
    </source>
</evidence>